<proteinExistence type="predicted"/>
<evidence type="ECO:0000313" key="1">
    <source>
        <dbReference type="EMBL" id="QIK78945.1"/>
    </source>
</evidence>
<reference evidence="1 2" key="1">
    <citation type="submission" date="2020-03" db="EMBL/GenBank/DDBJ databases">
        <title>Sphingomonas sp. nov., isolated from fish.</title>
        <authorList>
            <person name="Hyun D.-W."/>
            <person name="Bae J.-W."/>
        </authorList>
    </citation>
    <scope>NUCLEOTIDE SEQUENCE [LARGE SCALE GENOMIC DNA]</scope>
    <source>
        <strain evidence="1 2">HDW15B</strain>
    </source>
</reference>
<evidence type="ECO:0000313" key="2">
    <source>
        <dbReference type="Proteomes" id="UP000503222"/>
    </source>
</evidence>
<gene>
    <name evidence="1" type="ORF">G7077_08600</name>
</gene>
<dbReference type="RefSeq" id="WP_166411336.1">
    <property type="nucleotide sequence ID" value="NZ_CP049869.1"/>
</dbReference>
<organism evidence="1 2">
    <name type="scientific">Sphingomonas piscis</name>
    <dbReference type="NCBI Taxonomy" id="2714943"/>
    <lineage>
        <taxon>Bacteria</taxon>
        <taxon>Pseudomonadati</taxon>
        <taxon>Pseudomonadota</taxon>
        <taxon>Alphaproteobacteria</taxon>
        <taxon>Sphingomonadales</taxon>
        <taxon>Sphingomonadaceae</taxon>
        <taxon>Sphingomonas</taxon>
    </lineage>
</organism>
<keyword evidence="2" id="KW-1185">Reference proteome</keyword>
<dbReference type="AlphaFoldDB" id="A0A6G7YQC3"/>
<accession>A0A6G7YQC3</accession>
<protein>
    <submittedName>
        <fullName evidence="1">Uncharacterized protein</fullName>
    </submittedName>
</protein>
<dbReference type="EMBL" id="CP049869">
    <property type="protein sequence ID" value="QIK78945.1"/>
    <property type="molecule type" value="Genomic_DNA"/>
</dbReference>
<sequence>MVVLKDVRIDADFDFLRSVEPPHGTGSKRGKYVFWRVVNGVRDGRNSVWETFRREVFEDDENRFEKFREQIQSVDAQIDGIARTIFNRHRFLTETITWKFQRNRGENMHIDNLNGCDKAAQIRLFANLDNKPRQWSIGRHWRHYAEREFDRAKLSDAVDDPCDFNHRLSAAAFGVSTDTCREPRHMIEFEPGEVWLANSALVAHQVRGGDVLALVHHEYPYRSYTDPAESLPALLKNLARRRSGAPVPIAEKIRTALQAFRLKRAA</sequence>
<dbReference type="KEGG" id="spii:G7077_08600"/>
<name>A0A6G7YQC3_9SPHN</name>
<dbReference type="Proteomes" id="UP000503222">
    <property type="component" value="Chromosome"/>
</dbReference>